<reference evidence="4 5" key="1">
    <citation type="submission" date="2019-07" db="EMBL/GenBank/DDBJ databases">
        <title>Genomes of Cafeteria roenbergensis.</title>
        <authorList>
            <person name="Fischer M.G."/>
            <person name="Hackl T."/>
            <person name="Roman M."/>
        </authorList>
    </citation>
    <scope>NUCLEOTIDE SEQUENCE [LARGE SCALE GENOMIC DNA]</scope>
    <source>
        <strain evidence="3 5">Cflag</strain>
        <strain evidence="2 4">RCC970-E3</strain>
    </source>
</reference>
<dbReference type="Proteomes" id="UP000325113">
    <property type="component" value="Unassembled WGS sequence"/>
</dbReference>
<dbReference type="EMBL" id="VLTM01000047">
    <property type="protein sequence ID" value="KAA0160174.1"/>
    <property type="molecule type" value="Genomic_DNA"/>
</dbReference>
<evidence type="ECO:0000313" key="4">
    <source>
        <dbReference type="Proteomes" id="UP000324907"/>
    </source>
</evidence>
<gene>
    <name evidence="2" type="ORF">FNF28_07338</name>
    <name evidence="3" type="ORF">FNF31_04484</name>
</gene>
<dbReference type="AlphaFoldDB" id="A0A5A8D5X9"/>
<keyword evidence="1" id="KW-0472">Membrane</keyword>
<organism evidence="3 5">
    <name type="scientific">Cafeteria roenbergensis</name>
    <name type="common">Marine flagellate</name>
    <dbReference type="NCBI Taxonomy" id="33653"/>
    <lineage>
        <taxon>Eukaryota</taxon>
        <taxon>Sar</taxon>
        <taxon>Stramenopiles</taxon>
        <taxon>Bigyra</taxon>
        <taxon>Opalozoa</taxon>
        <taxon>Bicosoecida</taxon>
        <taxon>Cafeteriaceae</taxon>
        <taxon>Cafeteria</taxon>
    </lineage>
</organism>
<proteinExistence type="predicted"/>
<feature type="transmembrane region" description="Helical" evidence="1">
    <location>
        <begin position="24"/>
        <end position="45"/>
    </location>
</feature>
<evidence type="ECO:0000313" key="5">
    <source>
        <dbReference type="Proteomes" id="UP000325113"/>
    </source>
</evidence>
<dbReference type="EMBL" id="VLTL01000243">
    <property type="protein sequence ID" value="KAA0149666.1"/>
    <property type="molecule type" value="Genomic_DNA"/>
</dbReference>
<evidence type="ECO:0000313" key="2">
    <source>
        <dbReference type="EMBL" id="KAA0149666.1"/>
    </source>
</evidence>
<accession>A0A5A8D5X9</accession>
<keyword evidence="1" id="KW-1133">Transmembrane helix</keyword>
<keyword evidence="1" id="KW-0812">Transmembrane</keyword>
<dbReference type="Proteomes" id="UP000324907">
    <property type="component" value="Unassembled WGS sequence"/>
</dbReference>
<sequence>MLAASARVASLGTAATGPDGKSDWWYAGWATLFSVVLGGPLFFLYELRTNIETRLWAEENAPELIAELSKYYDVFGEAPPAEPKLAAALPALGLLFGSTSDEDCFEDGLEGTTAPMLEAALSGGRADRERGDEPVSIRVALTDGTHVVVNGRATDTDAAVMRAAVFAAGGAAKPGVSVDWLLTESEVANPPAVQFSHPVEVVTPSAEQLAELEASVVEEEARLRALREAARHPEALSPVDRARLPQRLEELEESVASGFAAVSGLRKQLRARG</sequence>
<comment type="caution">
    <text evidence="3">The sequence shown here is derived from an EMBL/GenBank/DDBJ whole genome shotgun (WGS) entry which is preliminary data.</text>
</comment>
<name>A0A5A8D5X9_CAFRO</name>
<evidence type="ECO:0000256" key="1">
    <source>
        <dbReference type="SAM" id="Phobius"/>
    </source>
</evidence>
<evidence type="ECO:0000313" key="3">
    <source>
        <dbReference type="EMBL" id="KAA0160174.1"/>
    </source>
</evidence>
<protein>
    <submittedName>
        <fullName evidence="3">Uncharacterized protein</fullName>
    </submittedName>
</protein>